<gene>
    <name evidence="2" type="ORF">AVDCRST_MAG30-2126</name>
</gene>
<evidence type="ECO:0000313" key="2">
    <source>
        <dbReference type="EMBL" id="CAA9504626.1"/>
    </source>
</evidence>
<dbReference type="PANTHER" id="PTHR43245:SF13">
    <property type="entry name" value="UDP-D-APIOSE_UDP-D-XYLOSE SYNTHASE 2"/>
    <property type="match status" value="1"/>
</dbReference>
<evidence type="ECO:0000259" key="1">
    <source>
        <dbReference type="Pfam" id="PF01370"/>
    </source>
</evidence>
<dbReference type="InterPro" id="IPR001509">
    <property type="entry name" value="Epimerase_deHydtase"/>
</dbReference>
<sequence>MRFLVTGATGFLGWRATVVLAERGHEVVAVARPGARARVHARDLDAVVADVGDPAAQELVAGCDVVLHFAGQPAPSGARADPAQAVRDNAGTTLNLLEGCERHGAALVYPSSIRAAARPAPDPYAVSKGLGEEACRRHPARATIVRLTSVFGPGQVAWEGATGAIAAFAARALTGEPIVIPGDPMRARDFVYVDDAVGALEAVAAAGRWDETITLASGVPTPLLRAAELVVAAAGSGADIQTPGGSLPPGENDSYEAGADRWLGSSVRPLEEAVPLYVDWLRSHPAAQGRA</sequence>
<dbReference type="Pfam" id="PF01370">
    <property type="entry name" value="Epimerase"/>
    <property type="match status" value="1"/>
</dbReference>
<feature type="domain" description="NAD-dependent epimerase/dehydratase" evidence="1">
    <location>
        <begin position="4"/>
        <end position="206"/>
    </location>
</feature>
<dbReference type="Gene3D" id="3.40.50.720">
    <property type="entry name" value="NAD(P)-binding Rossmann-like Domain"/>
    <property type="match status" value="1"/>
</dbReference>
<organism evidence="2">
    <name type="scientific">uncultured Solirubrobacteraceae bacterium</name>
    <dbReference type="NCBI Taxonomy" id="1162706"/>
    <lineage>
        <taxon>Bacteria</taxon>
        <taxon>Bacillati</taxon>
        <taxon>Actinomycetota</taxon>
        <taxon>Thermoleophilia</taxon>
        <taxon>Solirubrobacterales</taxon>
        <taxon>Solirubrobacteraceae</taxon>
        <taxon>environmental samples</taxon>
    </lineage>
</organism>
<dbReference type="EMBL" id="CADCVS010000279">
    <property type="protein sequence ID" value="CAA9504626.1"/>
    <property type="molecule type" value="Genomic_DNA"/>
</dbReference>
<protein>
    <submittedName>
        <fullName evidence="2">UDP-glucose 4-epimerase</fullName>
        <ecNumber evidence="2">5.1.3.2</ecNumber>
    </submittedName>
</protein>
<proteinExistence type="predicted"/>
<dbReference type="AlphaFoldDB" id="A0A6J4ST37"/>
<keyword evidence="2" id="KW-0413">Isomerase</keyword>
<dbReference type="PANTHER" id="PTHR43245">
    <property type="entry name" value="BIFUNCTIONAL POLYMYXIN RESISTANCE PROTEIN ARNA"/>
    <property type="match status" value="1"/>
</dbReference>
<dbReference type="GO" id="GO:0003978">
    <property type="term" value="F:UDP-glucose 4-epimerase activity"/>
    <property type="evidence" value="ECO:0007669"/>
    <property type="project" value="UniProtKB-EC"/>
</dbReference>
<dbReference type="EC" id="5.1.3.2" evidence="2"/>
<dbReference type="InterPro" id="IPR036291">
    <property type="entry name" value="NAD(P)-bd_dom_sf"/>
</dbReference>
<dbReference type="SUPFAM" id="SSF51735">
    <property type="entry name" value="NAD(P)-binding Rossmann-fold domains"/>
    <property type="match status" value="1"/>
</dbReference>
<reference evidence="2" key="1">
    <citation type="submission" date="2020-02" db="EMBL/GenBank/DDBJ databases">
        <authorList>
            <person name="Meier V. D."/>
        </authorList>
    </citation>
    <scope>NUCLEOTIDE SEQUENCE</scope>
    <source>
        <strain evidence="2">AVDCRST_MAG30</strain>
    </source>
</reference>
<dbReference type="InterPro" id="IPR050177">
    <property type="entry name" value="Lipid_A_modif_metabolic_enz"/>
</dbReference>
<name>A0A6J4ST37_9ACTN</name>
<accession>A0A6J4ST37</accession>